<evidence type="ECO:0000256" key="1">
    <source>
        <dbReference type="SAM" id="MobiDB-lite"/>
    </source>
</evidence>
<feature type="compositionally biased region" description="Basic and acidic residues" evidence="1">
    <location>
        <begin position="19"/>
        <end position="38"/>
    </location>
</feature>
<dbReference type="Proteomes" id="UP001189429">
    <property type="component" value="Unassembled WGS sequence"/>
</dbReference>
<sequence>MCGEPPSIVRRRQASEPPLVRREAEFDRHRNEAYERRLQAGQAELEASKRPSAPVAPASPSWLATQSMDLDCEKMNEVMLALQPVCPSEDSLTSTRQPSSPGQSTRQYSGGDVRSTADEQETSRSSATTSCGCRAASPRRT</sequence>
<proteinExistence type="predicted"/>
<organism evidence="2 3">
    <name type="scientific">Prorocentrum cordatum</name>
    <dbReference type="NCBI Taxonomy" id="2364126"/>
    <lineage>
        <taxon>Eukaryota</taxon>
        <taxon>Sar</taxon>
        <taxon>Alveolata</taxon>
        <taxon>Dinophyceae</taxon>
        <taxon>Prorocentrales</taxon>
        <taxon>Prorocentraceae</taxon>
        <taxon>Prorocentrum</taxon>
    </lineage>
</organism>
<comment type="caution">
    <text evidence="2">The sequence shown here is derived from an EMBL/GenBank/DDBJ whole genome shotgun (WGS) entry which is preliminary data.</text>
</comment>
<protein>
    <submittedName>
        <fullName evidence="2">Uncharacterized protein</fullName>
    </submittedName>
</protein>
<keyword evidence="3" id="KW-1185">Reference proteome</keyword>
<feature type="region of interest" description="Disordered" evidence="1">
    <location>
        <begin position="1"/>
        <end position="62"/>
    </location>
</feature>
<reference evidence="2" key="1">
    <citation type="submission" date="2023-10" db="EMBL/GenBank/DDBJ databases">
        <authorList>
            <person name="Chen Y."/>
            <person name="Shah S."/>
            <person name="Dougan E. K."/>
            <person name="Thang M."/>
            <person name="Chan C."/>
        </authorList>
    </citation>
    <scope>NUCLEOTIDE SEQUENCE [LARGE SCALE GENOMIC DNA]</scope>
</reference>
<evidence type="ECO:0000313" key="3">
    <source>
        <dbReference type="Proteomes" id="UP001189429"/>
    </source>
</evidence>
<dbReference type="EMBL" id="CAUYUJ010001459">
    <property type="protein sequence ID" value="CAK0796056.1"/>
    <property type="molecule type" value="Genomic_DNA"/>
</dbReference>
<feature type="compositionally biased region" description="Low complexity" evidence="1">
    <location>
        <begin position="50"/>
        <end position="61"/>
    </location>
</feature>
<evidence type="ECO:0000313" key="2">
    <source>
        <dbReference type="EMBL" id="CAK0796056.1"/>
    </source>
</evidence>
<gene>
    <name evidence="2" type="ORF">PCOR1329_LOCUS5538</name>
</gene>
<feature type="compositionally biased region" description="Polar residues" evidence="1">
    <location>
        <begin position="90"/>
        <end position="108"/>
    </location>
</feature>
<name>A0ABN9PSC7_9DINO</name>
<accession>A0ABN9PSC7</accession>
<feature type="region of interest" description="Disordered" evidence="1">
    <location>
        <begin position="87"/>
        <end position="141"/>
    </location>
</feature>